<feature type="transmembrane region" description="Helical" evidence="1">
    <location>
        <begin position="35"/>
        <end position="59"/>
    </location>
</feature>
<keyword evidence="2" id="KW-0378">Hydrolase</keyword>
<sequence>MNKRAAGMAGGLAAAVPAALFAALAGTALHRQDILVAGVGVPWGAVAALLLLGAVELWLGAAFRSALPTAVCGAGCYALAGWWSTLANGKRLIIGDLAGNLWIYGIAVVTVGTLAWCRRYRPSPA</sequence>
<evidence type="ECO:0000256" key="1">
    <source>
        <dbReference type="SAM" id="Phobius"/>
    </source>
</evidence>
<feature type="transmembrane region" description="Helical" evidence="1">
    <location>
        <begin position="66"/>
        <end position="85"/>
    </location>
</feature>
<dbReference type="Proteomes" id="UP001252243">
    <property type="component" value="Unassembled WGS sequence"/>
</dbReference>
<proteinExistence type="predicted"/>
<dbReference type="GO" id="GO:0035595">
    <property type="term" value="F:N-acetylglucosaminylinositol deacetylase activity"/>
    <property type="evidence" value="ECO:0007669"/>
    <property type="project" value="UniProtKB-EC"/>
</dbReference>
<organism evidence="2 3">
    <name type="scientific">Arthrobacter ginsengisoli</name>
    <dbReference type="NCBI Taxonomy" id="1356565"/>
    <lineage>
        <taxon>Bacteria</taxon>
        <taxon>Bacillati</taxon>
        <taxon>Actinomycetota</taxon>
        <taxon>Actinomycetes</taxon>
        <taxon>Micrococcales</taxon>
        <taxon>Micrococcaceae</taxon>
        <taxon>Arthrobacter</taxon>
    </lineage>
</organism>
<dbReference type="EMBL" id="JAVDVQ010000005">
    <property type="protein sequence ID" value="MDR7082327.1"/>
    <property type="molecule type" value="Genomic_DNA"/>
</dbReference>
<gene>
    <name evidence="2" type="ORF">J2X01_001615</name>
</gene>
<keyword evidence="1" id="KW-0472">Membrane</keyword>
<feature type="transmembrane region" description="Helical" evidence="1">
    <location>
        <begin position="97"/>
        <end position="117"/>
    </location>
</feature>
<accession>A0ABU1UAV5</accession>
<dbReference type="EC" id="3.5.1.103" evidence="2"/>
<dbReference type="RefSeq" id="WP_310055326.1">
    <property type="nucleotide sequence ID" value="NZ_JAVDVQ010000005.1"/>
</dbReference>
<name>A0ABU1UAV5_9MICC</name>
<keyword evidence="1" id="KW-1133">Transmembrane helix</keyword>
<comment type="caution">
    <text evidence="2">The sequence shown here is derived from an EMBL/GenBank/DDBJ whole genome shotgun (WGS) entry which is preliminary data.</text>
</comment>
<keyword evidence="3" id="KW-1185">Reference proteome</keyword>
<reference evidence="2 3" key="1">
    <citation type="submission" date="2023-07" db="EMBL/GenBank/DDBJ databases">
        <title>Sorghum-associated microbial communities from plants grown in Nebraska, USA.</title>
        <authorList>
            <person name="Schachtman D."/>
        </authorList>
    </citation>
    <scope>NUCLEOTIDE SEQUENCE [LARGE SCALE GENOMIC DNA]</scope>
    <source>
        <strain evidence="2 3">BE167</strain>
    </source>
</reference>
<evidence type="ECO:0000313" key="2">
    <source>
        <dbReference type="EMBL" id="MDR7082327.1"/>
    </source>
</evidence>
<protein>
    <submittedName>
        <fullName evidence="2">N-acetyl-1-D-myo-inositol-2-amino-2-deoxy-alpha-D-glucopyranoside deacetylase</fullName>
        <ecNumber evidence="2">3.5.1.103</ecNumber>
    </submittedName>
</protein>
<evidence type="ECO:0000313" key="3">
    <source>
        <dbReference type="Proteomes" id="UP001252243"/>
    </source>
</evidence>
<keyword evidence="1" id="KW-0812">Transmembrane</keyword>